<keyword evidence="1" id="KW-0812">Transmembrane</keyword>
<feature type="transmembrane region" description="Helical" evidence="1">
    <location>
        <begin position="61"/>
        <end position="81"/>
    </location>
</feature>
<evidence type="ECO:0000313" key="2">
    <source>
        <dbReference type="EMBL" id="NYH54874.1"/>
    </source>
</evidence>
<dbReference type="EMBL" id="JACCHL010000001">
    <property type="protein sequence ID" value="NYH54874.1"/>
    <property type="molecule type" value="Genomic_DNA"/>
</dbReference>
<proteinExistence type="predicted"/>
<accession>A0A7Z0BMW0</accession>
<feature type="transmembrane region" description="Helical" evidence="1">
    <location>
        <begin position="128"/>
        <end position="150"/>
    </location>
</feature>
<gene>
    <name evidence="2" type="ORF">HNR06_004463</name>
</gene>
<dbReference type="AlphaFoldDB" id="A0A7Z0BMW0"/>
<feature type="transmembrane region" description="Helical" evidence="1">
    <location>
        <begin position="88"/>
        <end position="108"/>
    </location>
</feature>
<keyword evidence="1" id="KW-1133">Transmembrane helix</keyword>
<dbReference type="Proteomes" id="UP000584931">
    <property type="component" value="Unassembled WGS sequence"/>
</dbReference>
<sequence>MTSTPVERTGRPGTVEAAFLLLLALIAANLVLWVSDVFFVAPTGLDSMRAAAGDGGGLRQAAVSGTVMLLIAAVGVLLAVLIRRGRNWARLLIAAVGALAVLMFLTTVNMDGTMWAAPTSAYGLFRDVVPGLLGLAVLVLLFLPASNTYFSRRT</sequence>
<evidence type="ECO:0000256" key="1">
    <source>
        <dbReference type="SAM" id="Phobius"/>
    </source>
</evidence>
<comment type="caution">
    <text evidence="2">The sequence shown here is derived from an EMBL/GenBank/DDBJ whole genome shotgun (WGS) entry which is preliminary data.</text>
</comment>
<keyword evidence="1" id="KW-0472">Membrane</keyword>
<organism evidence="2 3">
    <name type="scientific">Nocardiopsis sinuspersici</name>
    <dbReference type="NCBI Taxonomy" id="501010"/>
    <lineage>
        <taxon>Bacteria</taxon>
        <taxon>Bacillati</taxon>
        <taxon>Actinomycetota</taxon>
        <taxon>Actinomycetes</taxon>
        <taxon>Streptosporangiales</taxon>
        <taxon>Nocardiopsidaceae</taxon>
        <taxon>Nocardiopsis</taxon>
    </lineage>
</organism>
<dbReference type="RefSeq" id="WP_179811162.1">
    <property type="nucleotide sequence ID" value="NZ_JACCHL010000001.1"/>
</dbReference>
<protein>
    <submittedName>
        <fullName evidence="2">Uncharacterized protein</fullName>
    </submittedName>
</protein>
<evidence type="ECO:0000313" key="3">
    <source>
        <dbReference type="Proteomes" id="UP000584931"/>
    </source>
</evidence>
<feature type="transmembrane region" description="Helical" evidence="1">
    <location>
        <begin position="18"/>
        <end position="41"/>
    </location>
</feature>
<name>A0A7Z0BMW0_9ACTN</name>
<reference evidence="2 3" key="1">
    <citation type="submission" date="2020-07" db="EMBL/GenBank/DDBJ databases">
        <title>Sequencing the genomes of 1000 actinobacteria strains.</title>
        <authorList>
            <person name="Klenk H.-P."/>
        </authorList>
    </citation>
    <scope>NUCLEOTIDE SEQUENCE [LARGE SCALE GENOMIC DNA]</scope>
    <source>
        <strain evidence="2 3">DSM 45278</strain>
    </source>
</reference>